<evidence type="ECO:0000313" key="1">
    <source>
        <dbReference type="EMBL" id="EOY17090.1"/>
    </source>
</evidence>
<protein>
    <submittedName>
        <fullName evidence="1">Uncharacterized protein</fullName>
    </submittedName>
</protein>
<organism evidence="1 2">
    <name type="scientific">Theobroma cacao</name>
    <name type="common">Cacao</name>
    <name type="synonym">Cocoa</name>
    <dbReference type="NCBI Taxonomy" id="3641"/>
    <lineage>
        <taxon>Eukaryota</taxon>
        <taxon>Viridiplantae</taxon>
        <taxon>Streptophyta</taxon>
        <taxon>Embryophyta</taxon>
        <taxon>Tracheophyta</taxon>
        <taxon>Spermatophyta</taxon>
        <taxon>Magnoliopsida</taxon>
        <taxon>eudicotyledons</taxon>
        <taxon>Gunneridae</taxon>
        <taxon>Pentapetalae</taxon>
        <taxon>rosids</taxon>
        <taxon>malvids</taxon>
        <taxon>Malvales</taxon>
        <taxon>Malvaceae</taxon>
        <taxon>Byttnerioideae</taxon>
        <taxon>Theobroma</taxon>
    </lineage>
</organism>
<dbReference type="HOGENOM" id="CLU_2836430_0_0_1"/>
<sequence length="66" mass="7904">MSSFTNKASQWNKEVFGNIFYRKKRLLTRLGGVEKILKSQPPRHLREIEHNLKVKYENVLQQEEAF</sequence>
<accession>A0A061FIB9</accession>
<dbReference type="EMBL" id="CM001886">
    <property type="protein sequence ID" value="EOY17090.1"/>
    <property type="molecule type" value="Genomic_DNA"/>
</dbReference>
<reference evidence="1 2" key="1">
    <citation type="journal article" date="2013" name="Genome Biol.">
        <title>The genome sequence of the most widely cultivated cacao type and its use to identify candidate genes regulating pod color.</title>
        <authorList>
            <person name="Motamayor J.C."/>
            <person name="Mockaitis K."/>
            <person name="Schmutz J."/>
            <person name="Haiminen N."/>
            <person name="Iii D.L."/>
            <person name="Cornejo O."/>
            <person name="Findley S.D."/>
            <person name="Zheng P."/>
            <person name="Utro F."/>
            <person name="Royaert S."/>
            <person name="Saski C."/>
            <person name="Jenkins J."/>
            <person name="Podicheti R."/>
            <person name="Zhao M."/>
            <person name="Scheffler B.E."/>
            <person name="Stack J.C."/>
            <person name="Feltus F.A."/>
            <person name="Mustiga G.M."/>
            <person name="Amores F."/>
            <person name="Phillips W."/>
            <person name="Marelli J.P."/>
            <person name="May G.D."/>
            <person name="Shapiro H."/>
            <person name="Ma J."/>
            <person name="Bustamante C.D."/>
            <person name="Schnell R.J."/>
            <person name="Main D."/>
            <person name="Gilbert D."/>
            <person name="Parida L."/>
            <person name="Kuhn D.N."/>
        </authorList>
    </citation>
    <scope>NUCLEOTIDE SEQUENCE [LARGE SCALE GENOMIC DNA]</scope>
    <source>
        <strain evidence="2">cv. Matina 1-6</strain>
    </source>
</reference>
<proteinExistence type="predicted"/>
<evidence type="ECO:0000313" key="2">
    <source>
        <dbReference type="Proteomes" id="UP000026915"/>
    </source>
</evidence>
<dbReference type="Gramene" id="EOY17090">
    <property type="protein sequence ID" value="EOY17090"/>
    <property type="gene ID" value="TCM_036267"/>
</dbReference>
<name>A0A061FIB9_THECC</name>
<gene>
    <name evidence="1" type="ORF">TCM_036267</name>
</gene>
<dbReference type="Proteomes" id="UP000026915">
    <property type="component" value="Chromosome 8"/>
</dbReference>
<dbReference type="InParanoid" id="A0A061FIB9"/>
<keyword evidence="2" id="KW-1185">Reference proteome</keyword>
<dbReference type="AlphaFoldDB" id="A0A061FIB9"/>